<organism evidence="1 2">
    <name type="scientific">Actinoplanes campanulatus</name>
    <dbReference type="NCBI Taxonomy" id="113559"/>
    <lineage>
        <taxon>Bacteria</taxon>
        <taxon>Bacillati</taxon>
        <taxon>Actinomycetota</taxon>
        <taxon>Actinomycetes</taxon>
        <taxon>Micromonosporales</taxon>
        <taxon>Micromonosporaceae</taxon>
        <taxon>Actinoplanes</taxon>
    </lineage>
</organism>
<dbReference type="Proteomes" id="UP000590749">
    <property type="component" value="Unassembled WGS sequence"/>
</dbReference>
<reference evidence="1 2" key="1">
    <citation type="submission" date="2020-08" db="EMBL/GenBank/DDBJ databases">
        <title>Genomic Encyclopedia of Type Strains, Phase III (KMG-III): the genomes of soil and plant-associated and newly described type strains.</title>
        <authorList>
            <person name="Whitman W."/>
        </authorList>
    </citation>
    <scope>NUCLEOTIDE SEQUENCE [LARGE SCALE GENOMIC DNA]</scope>
    <source>
        <strain evidence="1 2">CECT 3287</strain>
    </source>
</reference>
<dbReference type="InterPro" id="IPR038718">
    <property type="entry name" value="SNF2-like_sf"/>
</dbReference>
<dbReference type="AlphaFoldDB" id="A0A7W5FFC8"/>
<dbReference type="Gene3D" id="3.40.50.10810">
    <property type="entry name" value="Tandem AAA-ATPase domain"/>
    <property type="match status" value="1"/>
</dbReference>
<accession>A0A7W5FFC8</accession>
<sequence>MEDIRSGEKLDAAPGSVVFVRDEEWLVQAVEETADGQLVHVRGLSELVRDTTASFFARLDTIEPLDPAAADVVADDSPQYRKARLWVESTFRKTAVPLGDRSLTVATQALARPLSYQQTAVKKALDPANLRPRILLADAVGLGKTLESA</sequence>
<dbReference type="EMBL" id="JACHXF010000008">
    <property type="protein sequence ID" value="MBB3096369.1"/>
    <property type="molecule type" value="Genomic_DNA"/>
</dbReference>
<keyword evidence="2" id="KW-1185">Reference proteome</keyword>
<gene>
    <name evidence="1" type="ORF">FHR83_004039</name>
</gene>
<protein>
    <submittedName>
        <fullName evidence="1">Uncharacterized protein</fullName>
    </submittedName>
</protein>
<name>A0A7W5FFC8_9ACTN</name>
<dbReference type="SUPFAM" id="SSF52540">
    <property type="entry name" value="P-loop containing nucleoside triphosphate hydrolases"/>
    <property type="match status" value="1"/>
</dbReference>
<comment type="caution">
    <text evidence="1">The sequence shown here is derived from an EMBL/GenBank/DDBJ whole genome shotgun (WGS) entry which is preliminary data.</text>
</comment>
<evidence type="ECO:0000313" key="1">
    <source>
        <dbReference type="EMBL" id="MBB3096369.1"/>
    </source>
</evidence>
<evidence type="ECO:0000313" key="2">
    <source>
        <dbReference type="Proteomes" id="UP000590749"/>
    </source>
</evidence>
<dbReference type="InterPro" id="IPR027417">
    <property type="entry name" value="P-loop_NTPase"/>
</dbReference>
<proteinExistence type="predicted"/>